<dbReference type="SMART" id="SM01058">
    <property type="entry name" value="CarD_TRCF"/>
    <property type="match status" value="1"/>
</dbReference>
<evidence type="ECO:0000256" key="12">
    <source>
        <dbReference type="ARBA" id="ARBA00070128"/>
    </source>
</evidence>
<evidence type="ECO:0000256" key="9">
    <source>
        <dbReference type="ARBA" id="ARBA00023204"/>
    </source>
</evidence>
<dbReference type="SMART" id="SM00487">
    <property type="entry name" value="DEXDc"/>
    <property type="match status" value="1"/>
</dbReference>
<dbReference type="InterPro" id="IPR001650">
    <property type="entry name" value="Helicase_C-like"/>
</dbReference>
<dbReference type="GO" id="GO:0016787">
    <property type="term" value="F:hydrolase activity"/>
    <property type="evidence" value="ECO:0007669"/>
    <property type="project" value="UniProtKB-KW"/>
</dbReference>
<feature type="domain" description="Helicase ATP-binding" evidence="14">
    <location>
        <begin position="631"/>
        <end position="792"/>
    </location>
</feature>
<dbReference type="InterPro" id="IPR048635">
    <property type="entry name" value="MFD_D3"/>
</dbReference>
<evidence type="ECO:0000256" key="7">
    <source>
        <dbReference type="ARBA" id="ARBA00022840"/>
    </source>
</evidence>
<dbReference type="Pfam" id="PF00271">
    <property type="entry name" value="Helicase_C"/>
    <property type="match status" value="1"/>
</dbReference>
<keyword evidence="8 13" id="KW-0238">DNA-binding</keyword>
<sequence length="1160" mass="131969">MRQFLYKIDALFIFMKTAFFQPDIPTQPNDHKILGNVLPGADALAISEITEQNQNLTVVVTPDTRSAVRLSRVLSELSSQNVCLFPDWETLPYDTFSPHQEIISSRLSALFHLQNAKKGIFLLPISTLMQRLCPPQYLQHNVLLIKKGDRLVIDKMRLQLEAAGYRAVEQVLEHGEYAVRGALLDLFPMGSAVPFRLDFFDDEIDSIRTFDVDTQRTLDEISSINLLPAHEFPTDDKGIEFFRAQFRETFGEIRRDPEHIYQQISKGTLISGIEYWQPLFFAEMATLFDYLPEQTLFVDMENNQTQGERFYQDAKQRYEQRKVDPMRPLLSPEKLWLNVDEVNRRLKSYPRITFKAEKVRSSVRQKNLPVAALPEVTIQSQQKEPLGQLRQFIEHFKGNLLFSVETEGRRETLLDLLSPLKLKPKQIQSLEQIENEKFSLLVSSLEQGFIIEKSLPVAIIGEANLLGERIQQRSRDKRKTINPDTLVRNLAELKIGQPVVHLDHGVGRYGGLVTLDTGGIKAEYLLLNYANESKLYVPVTSLHLISRYVGGSDESAPLHKLGNEAWAKSRQKAAEKIRDVAAELLDVYAQREAKKGFAFKYDREEFQQFAATFPFEETYDQEMAINAVISDMCQPKAMDRLVCGDVGFGKTEVAMRAAFLAVMNHKQVAVLVPTTLLAQQHYENFKDRFANLPVNVEVLSRFKTAKEQKQILENLAEGKVDILIGTHKLIQSDVKFNDLGLLIIDEEHRFGVGQKEKIKQLRANIDILTLTATPIPRTLNMAMNGIRDLSIISTPPARRLSIKTFVRQNDDLVVREAILREILRGGQVYYLHNDVASIENTAEKLTALVPEARVIVGHGQMRERELERVMSDFYHQRYNVLVCSTIIETGIDVPTANTIIIERADHFGLAQLHQLRGRVGRSHHQAYAYLLTPPPKMMTKDAERRLDALENLDNLGAGFILATHDLEIRGAGELLGNEQSGQIESIGFSLYMELLDAAVKALKEGREPSLEELTEQQADIELRVPALLPDYYLGDVNMRLSFYKRIAAAESKAELDELKVELIDRFGLLPDATKNLLQITELRLLVEPLNVVRIDAGTQGGFIEFSAKAQVNPDKFIQLIQKESIVYRFDGPFKFKFMKDLSDNKVRLEFVVDLLRTIAA</sequence>
<dbReference type="SMART" id="SM00490">
    <property type="entry name" value="HELICc"/>
    <property type="match status" value="1"/>
</dbReference>
<dbReference type="Gene3D" id="2.40.10.170">
    <property type="match status" value="1"/>
</dbReference>
<feature type="domain" description="Helicase C-terminal" evidence="15">
    <location>
        <begin position="814"/>
        <end position="967"/>
    </location>
</feature>
<evidence type="ECO:0000256" key="6">
    <source>
        <dbReference type="ARBA" id="ARBA00022806"/>
    </source>
</evidence>
<dbReference type="Pfam" id="PF21132">
    <property type="entry name" value="MFD_D3"/>
    <property type="match status" value="1"/>
</dbReference>
<proteinExistence type="inferred from homology"/>
<dbReference type="InterPro" id="IPR003711">
    <property type="entry name" value="CarD-like/TRCF_RID"/>
</dbReference>
<dbReference type="InterPro" id="IPR041471">
    <property type="entry name" value="UvrB_inter"/>
</dbReference>
<dbReference type="HAMAP" id="MF_00969">
    <property type="entry name" value="TRCF"/>
    <property type="match status" value="1"/>
</dbReference>
<evidence type="ECO:0000313" key="16">
    <source>
        <dbReference type="EMBL" id="EDK12933.1"/>
    </source>
</evidence>
<comment type="similarity">
    <text evidence="10 13">In the N-terminal section; belongs to the UvrB family.</text>
</comment>
<accession>A4P0X3</accession>
<evidence type="ECO:0000256" key="5">
    <source>
        <dbReference type="ARBA" id="ARBA00022801"/>
    </source>
</evidence>
<organism evidence="16 17">
    <name type="scientific">Haemophilus influenzae 22.4-21</name>
    <dbReference type="NCBI Taxonomy" id="375063"/>
    <lineage>
        <taxon>Bacteria</taxon>
        <taxon>Pseudomonadati</taxon>
        <taxon>Pseudomonadota</taxon>
        <taxon>Gammaproteobacteria</taxon>
        <taxon>Pasteurellales</taxon>
        <taxon>Pasteurellaceae</taxon>
        <taxon>Haemophilus</taxon>
    </lineage>
</organism>
<dbReference type="Pfam" id="PF03461">
    <property type="entry name" value="TRCF"/>
    <property type="match status" value="1"/>
</dbReference>
<evidence type="ECO:0000256" key="10">
    <source>
        <dbReference type="ARBA" id="ARBA00061104"/>
    </source>
</evidence>
<comment type="similarity">
    <text evidence="11 13">In the C-terminal section; belongs to the helicase family. RecG subfamily.</text>
</comment>
<dbReference type="PANTHER" id="PTHR47964">
    <property type="entry name" value="ATP-DEPENDENT DNA HELICASE HOMOLOG RECG, CHLOROPLASTIC"/>
    <property type="match status" value="1"/>
</dbReference>
<dbReference type="GO" id="GO:0000716">
    <property type="term" value="P:transcription-coupled nucleotide-excision repair, DNA damage recognition"/>
    <property type="evidence" value="ECO:0007669"/>
    <property type="project" value="UniProtKB-UniRule"/>
</dbReference>
<evidence type="ECO:0000256" key="11">
    <source>
        <dbReference type="ARBA" id="ARBA00061399"/>
    </source>
</evidence>
<comment type="subcellular location">
    <subcellularLocation>
        <location evidence="1 13">Cytoplasm</location>
    </subcellularLocation>
</comment>
<dbReference type="InterPro" id="IPR014001">
    <property type="entry name" value="Helicase_ATP-bd"/>
</dbReference>
<dbReference type="GO" id="GO:0003678">
    <property type="term" value="F:DNA helicase activity"/>
    <property type="evidence" value="ECO:0007669"/>
    <property type="project" value="TreeGrafter"/>
</dbReference>
<dbReference type="PROSITE" id="PS51194">
    <property type="entry name" value="HELICASE_CTER"/>
    <property type="match status" value="1"/>
</dbReference>
<dbReference type="FunFam" id="3.40.50.300:FF:000300">
    <property type="entry name" value="Transcription-repair-coupling factor"/>
    <property type="match status" value="1"/>
</dbReference>
<keyword evidence="5 13" id="KW-0378">Hydrolase</keyword>
<dbReference type="PANTHER" id="PTHR47964:SF1">
    <property type="entry name" value="ATP-DEPENDENT DNA HELICASE HOMOLOG RECG, CHLOROPLASTIC"/>
    <property type="match status" value="1"/>
</dbReference>
<dbReference type="CDD" id="cd17991">
    <property type="entry name" value="DEXHc_TRCF"/>
    <property type="match status" value="1"/>
</dbReference>
<dbReference type="Pfam" id="PF17757">
    <property type="entry name" value="UvrB_inter"/>
    <property type="match status" value="1"/>
</dbReference>
<keyword evidence="4 13" id="KW-0227">DNA damage</keyword>
<keyword evidence="2 13" id="KW-0963">Cytoplasm</keyword>
<dbReference type="InterPro" id="IPR047112">
    <property type="entry name" value="RecG/Mfd"/>
</dbReference>
<dbReference type="GO" id="GO:0005737">
    <property type="term" value="C:cytoplasm"/>
    <property type="evidence" value="ECO:0007669"/>
    <property type="project" value="UniProtKB-SubCell"/>
</dbReference>
<dbReference type="InterPro" id="IPR004576">
    <property type="entry name" value="Mfd"/>
</dbReference>
<gene>
    <name evidence="13" type="primary">mfd</name>
    <name evidence="16" type="ORF">CGSHiR3021_04392</name>
</gene>
<dbReference type="PROSITE" id="PS51192">
    <property type="entry name" value="HELICASE_ATP_BIND_1"/>
    <property type="match status" value="1"/>
</dbReference>
<dbReference type="GO" id="GO:0003684">
    <property type="term" value="F:damaged DNA binding"/>
    <property type="evidence" value="ECO:0007669"/>
    <property type="project" value="InterPro"/>
</dbReference>
<evidence type="ECO:0000256" key="13">
    <source>
        <dbReference type="HAMAP-Rule" id="MF_00969"/>
    </source>
</evidence>
<dbReference type="Pfam" id="PF02559">
    <property type="entry name" value="CarD_TRCF_RID"/>
    <property type="match status" value="1"/>
</dbReference>
<keyword evidence="6" id="KW-0347">Helicase</keyword>
<dbReference type="InterPro" id="IPR027417">
    <property type="entry name" value="P-loop_NTPase"/>
</dbReference>
<keyword evidence="7 13" id="KW-0067">ATP-binding</keyword>
<dbReference type="EMBL" id="AAZJ01000019">
    <property type="protein sequence ID" value="EDK12933.1"/>
    <property type="molecule type" value="Genomic_DNA"/>
</dbReference>
<dbReference type="SUPFAM" id="SSF143517">
    <property type="entry name" value="TRCF domain-like"/>
    <property type="match status" value="1"/>
</dbReference>
<keyword evidence="3 13" id="KW-0547">Nucleotide-binding</keyword>
<dbReference type="Gene3D" id="3.30.2060.10">
    <property type="entry name" value="Penicillin-binding protein 1b domain"/>
    <property type="match status" value="1"/>
</dbReference>
<dbReference type="InterPro" id="IPR036101">
    <property type="entry name" value="CarD-like/TRCF_RID_sf"/>
</dbReference>
<name>A4P0X3_HAEIF</name>
<dbReference type="Proteomes" id="UP000005596">
    <property type="component" value="Unassembled WGS sequence"/>
</dbReference>
<dbReference type="Gene3D" id="3.90.1150.50">
    <property type="entry name" value="Transcription-repair-coupling factor, D7 domain"/>
    <property type="match status" value="1"/>
</dbReference>
<dbReference type="FunFam" id="3.40.50.300:FF:000546">
    <property type="entry name" value="Transcription-repair-coupling factor"/>
    <property type="match status" value="1"/>
</dbReference>
<evidence type="ECO:0000256" key="3">
    <source>
        <dbReference type="ARBA" id="ARBA00022741"/>
    </source>
</evidence>
<evidence type="ECO:0000259" key="14">
    <source>
        <dbReference type="PROSITE" id="PS51192"/>
    </source>
</evidence>
<evidence type="ECO:0000256" key="1">
    <source>
        <dbReference type="ARBA" id="ARBA00004496"/>
    </source>
</evidence>
<dbReference type="InterPro" id="IPR037235">
    <property type="entry name" value="TRCF-like_C_D7"/>
</dbReference>
<keyword evidence="9 13" id="KW-0234">DNA repair</keyword>
<dbReference type="GO" id="GO:0006355">
    <property type="term" value="P:regulation of DNA-templated transcription"/>
    <property type="evidence" value="ECO:0007669"/>
    <property type="project" value="UniProtKB-UniRule"/>
</dbReference>
<comment type="function">
    <text evidence="13">Couples transcription and DNA repair by recognizing RNA polymerase (RNAP) stalled at DNA lesions. Mediates ATP-dependent release of RNAP and its truncated transcript from the DNA, and recruitment of nucleotide excision repair machinery to the damaged site.</text>
</comment>
<dbReference type="GO" id="GO:0005524">
    <property type="term" value="F:ATP binding"/>
    <property type="evidence" value="ECO:0007669"/>
    <property type="project" value="UniProtKB-UniRule"/>
</dbReference>
<evidence type="ECO:0000259" key="15">
    <source>
        <dbReference type="PROSITE" id="PS51194"/>
    </source>
</evidence>
<dbReference type="AlphaFoldDB" id="A4P0X3"/>
<dbReference type="SUPFAM" id="SSF52540">
    <property type="entry name" value="P-loop containing nucleoside triphosphate hydrolases"/>
    <property type="match status" value="4"/>
</dbReference>
<dbReference type="CDD" id="cd18810">
    <property type="entry name" value="SF2_C_TRCF"/>
    <property type="match status" value="1"/>
</dbReference>
<evidence type="ECO:0000256" key="4">
    <source>
        <dbReference type="ARBA" id="ARBA00022763"/>
    </source>
</evidence>
<evidence type="ECO:0000313" key="17">
    <source>
        <dbReference type="Proteomes" id="UP000005596"/>
    </source>
</evidence>
<protein>
    <recommendedName>
        <fullName evidence="12 13">Transcription-repair-coupling factor</fullName>
        <shortName evidence="13">TRCF</shortName>
        <ecNumber evidence="13">3.6.4.-</ecNumber>
    </recommendedName>
</protein>
<dbReference type="InterPro" id="IPR005118">
    <property type="entry name" value="TRCF_C"/>
</dbReference>
<dbReference type="InterPro" id="IPR011545">
    <property type="entry name" value="DEAD/DEAH_box_helicase_dom"/>
</dbReference>
<dbReference type="SUPFAM" id="SSF141259">
    <property type="entry name" value="CarD-like"/>
    <property type="match status" value="1"/>
</dbReference>
<dbReference type="Gene3D" id="3.40.50.11140">
    <property type="match status" value="1"/>
</dbReference>
<dbReference type="Gene3D" id="3.40.50.300">
    <property type="entry name" value="P-loop containing nucleotide triphosphate hydrolases"/>
    <property type="match status" value="2"/>
</dbReference>
<dbReference type="SMART" id="SM00982">
    <property type="entry name" value="TRCF"/>
    <property type="match status" value="1"/>
</dbReference>
<reference evidence="16 17" key="1">
    <citation type="journal article" date="2007" name="Genome Biol.">
        <title>Characterization and modeling of the Haemophilus influenzae core and supragenomes based on the complete genomic sequences of Rd and 12 clinical nontypeable strains.</title>
        <authorList>
            <person name="Hogg J.S."/>
            <person name="Hu F.Z."/>
            <person name="Janto B."/>
            <person name="Boissy R."/>
            <person name="Hayes J."/>
            <person name="Keefe R."/>
            <person name="Post J.C."/>
            <person name="Ehrlich G.D."/>
        </authorList>
    </citation>
    <scope>NUCLEOTIDE SEQUENCE [LARGE SCALE GENOMIC DNA]</scope>
    <source>
        <strain evidence="16 17">22.4-21</strain>
    </source>
</reference>
<evidence type="ECO:0000256" key="8">
    <source>
        <dbReference type="ARBA" id="ARBA00023125"/>
    </source>
</evidence>
<dbReference type="NCBIfam" id="TIGR00580">
    <property type="entry name" value="mfd"/>
    <property type="match status" value="1"/>
</dbReference>
<dbReference type="NCBIfam" id="NF007966">
    <property type="entry name" value="PRK10689.1"/>
    <property type="match status" value="1"/>
</dbReference>
<dbReference type="Pfam" id="PF00270">
    <property type="entry name" value="DEAD"/>
    <property type="match status" value="1"/>
</dbReference>
<dbReference type="EC" id="3.6.4.-" evidence="13"/>
<dbReference type="Gene3D" id="3.40.50.11180">
    <property type="match status" value="1"/>
</dbReference>
<evidence type="ECO:0000256" key="2">
    <source>
        <dbReference type="ARBA" id="ARBA00022490"/>
    </source>
</evidence>